<dbReference type="Proteomes" id="UP001149163">
    <property type="component" value="Unassembled WGS sequence"/>
</dbReference>
<dbReference type="PANTHER" id="PTHR12110">
    <property type="entry name" value="HYDROXYPYRUVATE ISOMERASE"/>
    <property type="match status" value="1"/>
</dbReference>
<dbReference type="EMBL" id="JAPQKN010000001">
    <property type="protein sequence ID" value="KAJ5175849.1"/>
    <property type="molecule type" value="Genomic_DNA"/>
</dbReference>
<evidence type="ECO:0000259" key="1">
    <source>
        <dbReference type="Pfam" id="PF01261"/>
    </source>
</evidence>
<dbReference type="PANTHER" id="PTHR12110:SF57">
    <property type="entry name" value="DIOXYGENASE, PUTATIVE-RELATED"/>
    <property type="match status" value="1"/>
</dbReference>
<dbReference type="InterPro" id="IPR036237">
    <property type="entry name" value="Xyl_isomerase-like_sf"/>
</dbReference>
<evidence type="ECO:0000313" key="3">
    <source>
        <dbReference type="Proteomes" id="UP001149163"/>
    </source>
</evidence>
<gene>
    <name evidence="2" type="ORF">N7482_001726</name>
</gene>
<comment type="caution">
    <text evidence="2">The sequence shown here is derived from an EMBL/GenBank/DDBJ whole genome shotgun (WGS) entry which is preliminary data.</text>
</comment>
<name>A0A9W9LU65_9EURO</name>
<organism evidence="2 3">
    <name type="scientific">Penicillium canariense</name>
    <dbReference type="NCBI Taxonomy" id="189055"/>
    <lineage>
        <taxon>Eukaryota</taxon>
        <taxon>Fungi</taxon>
        <taxon>Dikarya</taxon>
        <taxon>Ascomycota</taxon>
        <taxon>Pezizomycotina</taxon>
        <taxon>Eurotiomycetes</taxon>
        <taxon>Eurotiomycetidae</taxon>
        <taxon>Eurotiales</taxon>
        <taxon>Aspergillaceae</taxon>
        <taxon>Penicillium</taxon>
    </lineage>
</organism>
<dbReference type="Gene3D" id="3.20.20.150">
    <property type="entry name" value="Divalent-metal-dependent TIM barrel enzymes"/>
    <property type="match status" value="1"/>
</dbReference>
<dbReference type="AlphaFoldDB" id="A0A9W9LU65"/>
<dbReference type="InterPro" id="IPR050312">
    <property type="entry name" value="IolE/XylAMocC-like"/>
</dbReference>
<dbReference type="RefSeq" id="XP_056547457.1">
    <property type="nucleotide sequence ID" value="XM_056683851.1"/>
</dbReference>
<proteinExistence type="predicted"/>
<dbReference type="GeneID" id="81423027"/>
<evidence type="ECO:0000313" key="2">
    <source>
        <dbReference type="EMBL" id="KAJ5175849.1"/>
    </source>
</evidence>
<dbReference type="InterPro" id="IPR013022">
    <property type="entry name" value="Xyl_isomerase-like_TIM-brl"/>
</dbReference>
<sequence>MKYRPAIMSASLGRAWLHNLDHKIEQAAEAGFKGIEIFYEDLEYAARNISGHDSPSSEHVLLAADHVHEVCQAQGLEIIGLQPFLFYEGLKDRDQQARLIEKMKDWLQIAKRLDTTIIQIPANFLPAEQLTDDLDIIAADLRQVADMGAAESPVVRFAYENLCWSTYIDTWEKAWDVVRIVDRPNFGMCLDTFNIAGRVWADPTVAAGKAPNADNDLIKSMQRLVKEVDVSKVFYIQVVDAERMEPPLVHGHPFHVDGQPARMSWSRNARTFMYEEDRGAYLPSEDVAKAIIFGLGYEGYISMELFSRTMAELGEHVPNQHAKRGIVSWRKLRQRLQLE</sequence>
<keyword evidence="3" id="KW-1185">Reference proteome</keyword>
<feature type="domain" description="Xylose isomerase-like TIM barrel" evidence="1">
    <location>
        <begin position="24"/>
        <end position="317"/>
    </location>
</feature>
<reference evidence="2" key="1">
    <citation type="submission" date="2022-11" db="EMBL/GenBank/DDBJ databases">
        <authorList>
            <person name="Petersen C."/>
        </authorList>
    </citation>
    <scope>NUCLEOTIDE SEQUENCE</scope>
    <source>
        <strain evidence="2">IBT 26290</strain>
    </source>
</reference>
<dbReference type="SUPFAM" id="SSF51658">
    <property type="entry name" value="Xylose isomerase-like"/>
    <property type="match status" value="1"/>
</dbReference>
<dbReference type="OrthoDB" id="5360893at2759"/>
<protein>
    <recommendedName>
        <fullName evidence="1">Xylose isomerase-like TIM barrel domain-containing protein</fullName>
    </recommendedName>
</protein>
<dbReference type="Pfam" id="PF01261">
    <property type="entry name" value="AP_endonuc_2"/>
    <property type="match status" value="1"/>
</dbReference>
<reference evidence="2" key="2">
    <citation type="journal article" date="2023" name="IMA Fungus">
        <title>Comparative genomic study of the Penicillium genus elucidates a diverse pangenome and 15 lateral gene transfer events.</title>
        <authorList>
            <person name="Petersen C."/>
            <person name="Sorensen T."/>
            <person name="Nielsen M.R."/>
            <person name="Sondergaard T.E."/>
            <person name="Sorensen J.L."/>
            <person name="Fitzpatrick D.A."/>
            <person name="Frisvad J.C."/>
            <person name="Nielsen K.L."/>
        </authorList>
    </citation>
    <scope>NUCLEOTIDE SEQUENCE</scope>
    <source>
        <strain evidence="2">IBT 26290</strain>
    </source>
</reference>
<accession>A0A9W9LU65</accession>